<proteinExistence type="predicted"/>
<keyword evidence="2" id="KW-1185">Reference proteome</keyword>
<reference evidence="1" key="1">
    <citation type="submission" date="2021-10" db="EMBL/GenBank/DDBJ databases">
        <authorList>
            <person name="Piombo E."/>
        </authorList>
    </citation>
    <scope>NUCLEOTIDE SEQUENCE</scope>
</reference>
<dbReference type="AlphaFoldDB" id="A0A9P0ERJ6"/>
<dbReference type="InterPro" id="IPR036047">
    <property type="entry name" value="F-box-like_dom_sf"/>
</dbReference>
<dbReference type="SUPFAM" id="SSF81383">
    <property type="entry name" value="F-box domain"/>
    <property type="match status" value="1"/>
</dbReference>
<dbReference type="Proteomes" id="UP000775872">
    <property type="component" value="Unassembled WGS sequence"/>
</dbReference>
<accession>A0A9P0ERJ6</accession>
<dbReference type="EMBL" id="CABFOC020000082">
    <property type="protein sequence ID" value="CAH0058359.1"/>
    <property type="molecule type" value="Genomic_DNA"/>
</dbReference>
<comment type="caution">
    <text evidence="1">The sequence shown here is derived from an EMBL/GenBank/DDBJ whole genome shotgun (WGS) entry which is preliminary data.</text>
</comment>
<dbReference type="PANTHER" id="PTHR42057:SF2">
    <property type="entry name" value="F-BOX DOMAIN PROTEIN (AFU_ORTHOLOGUE AFUA_4G00200)-RELATED"/>
    <property type="match status" value="1"/>
</dbReference>
<evidence type="ECO:0000313" key="1">
    <source>
        <dbReference type="EMBL" id="CAH0058359.1"/>
    </source>
</evidence>
<sequence length="481" mass="55709">MELKDFPNETLDLIISHLFEFADKYDSDAQNPEHLANARLVCQQWNELASRHLFSSIHLRHRSGAFEKWNTMLDNETIRSSVRQVHIDSSPPFEDDYEDECDWDLWVRWQDEGEYPEFIDSLNRIGELRNLTSLVLHFGRACRTGEYDFDSEASEPLSSRKRTLHAVFDAMAKRTNESPGATTIRSLTIENLQNFVLDDFTGSDAFEQVMQGLKGLHVLVADEENALDEEREADLYRPERQNFEPHLRQAWLDPIAEQLTSLSLLFHCGWGVMPGKFDTSGLSFPNLRTLHLGAYIIAHHNQLDWVLRQTTLHTLRLERCAIASHLRIGGGHRQLWDIQDTDWVKHPRGAFGFNSEDDEIYTFEGTWADVFKAIRESLPNLLDFRFSRFLGSFSLDRPDLMENEQPHPARYFTFDTGYCSGWIDDVIQSTFDIDDPEPIDIGSGPTLYIKKRRTDRGVKTYEEDLRALEDLVASTRRNRSC</sequence>
<evidence type="ECO:0000313" key="2">
    <source>
        <dbReference type="Proteomes" id="UP000775872"/>
    </source>
</evidence>
<evidence type="ECO:0008006" key="3">
    <source>
        <dbReference type="Google" id="ProtNLM"/>
    </source>
</evidence>
<dbReference type="PANTHER" id="PTHR42057">
    <property type="entry name" value="F-BOX DOMAIN PROTEIN (AFU_ORTHOLOGUE AFUA_4G00200)"/>
    <property type="match status" value="1"/>
</dbReference>
<dbReference type="OrthoDB" id="3140657at2759"/>
<protein>
    <recommendedName>
        <fullName evidence="3">F-box domain-containing protein</fullName>
    </recommendedName>
</protein>
<organism evidence="1 2">
    <name type="scientific">Clonostachys solani</name>
    <dbReference type="NCBI Taxonomy" id="160281"/>
    <lineage>
        <taxon>Eukaryota</taxon>
        <taxon>Fungi</taxon>
        <taxon>Dikarya</taxon>
        <taxon>Ascomycota</taxon>
        <taxon>Pezizomycotina</taxon>
        <taxon>Sordariomycetes</taxon>
        <taxon>Hypocreomycetidae</taxon>
        <taxon>Hypocreales</taxon>
        <taxon>Bionectriaceae</taxon>
        <taxon>Clonostachys</taxon>
    </lineage>
</organism>
<gene>
    <name evidence="1" type="ORF">CSOL1703_00008840</name>
</gene>
<name>A0A9P0ERJ6_9HYPO</name>